<reference evidence="2 3" key="1">
    <citation type="submission" date="2019-02" db="EMBL/GenBank/DDBJ databases">
        <title>Deep-cultivation of Planctomycetes and their phenomic and genomic characterization uncovers novel biology.</title>
        <authorList>
            <person name="Wiegand S."/>
            <person name="Jogler M."/>
            <person name="Boedeker C."/>
            <person name="Pinto D."/>
            <person name="Vollmers J."/>
            <person name="Rivas-Marin E."/>
            <person name="Kohn T."/>
            <person name="Peeters S.H."/>
            <person name="Heuer A."/>
            <person name="Rast P."/>
            <person name="Oberbeckmann S."/>
            <person name="Bunk B."/>
            <person name="Jeske O."/>
            <person name="Meyerdierks A."/>
            <person name="Storesund J.E."/>
            <person name="Kallscheuer N."/>
            <person name="Luecker S."/>
            <person name="Lage O.M."/>
            <person name="Pohl T."/>
            <person name="Merkel B.J."/>
            <person name="Hornburger P."/>
            <person name="Mueller R.-W."/>
            <person name="Bruemmer F."/>
            <person name="Labrenz M."/>
            <person name="Spormann A.M."/>
            <person name="Op den Camp H."/>
            <person name="Overmann J."/>
            <person name="Amann R."/>
            <person name="Jetten M.S.M."/>
            <person name="Mascher T."/>
            <person name="Medema M.H."/>
            <person name="Devos D.P."/>
            <person name="Kaster A.-K."/>
            <person name="Ovreas L."/>
            <person name="Rohde M."/>
            <person name="Galperin M.Y."/>
            <person name="Jogler C."/>
        </authorList>
    </citation>
    <scope>NUCLEOTIDE SEQUENCE [LARGE SCALE GENOMIC DNA]</scope>
    <source>
        <strain evidence="2 3">TBK1r</strain>
    </source>
</reference>
<organism evidence="2 3">
    <name type="scientific">Stieleria magnilauensis</name>
    <dbReference type="NCBI Taxonomy" id="2527963"/>
    <lineage>
        <taxon>Bacteria</taxon>
        <taxon>Pseudomonadati</taxon>
        <taxon>Planctomycetota</taxon>
        <taxon>Planctomycetia</taxon>
        <taxon>Pirellulales</taxon>
        <taxon>Pirellulaceae</taxon>
        <taxon>Stieleria</taxon>
    </lineage>
</organism>
<dbReference type="Proteomes" id="UP000318081">
    <property type="component" value="Chromosome"/>
</dbReference>
<keyword evidence="3" id="KW-1185">Reference proteome</keyword>
<protein>
    <submittedName>
        <fullName evidence="2">Uncharacterized protein</fullName>
    </submittedName>
</protein>
<evidence type="ECO:0000313" key="3">
    <source>
        <dbReference type="Proteomes" id="UP000318081"/>
    </source>
</evidence>
<gene>
    <name evidence="2" type="ORF">TBK1r_58760</name>
</gene>
<feature type="compositionally biased region" description="Polar residues" evidence="1">
    <location>
        <begin position="263"/>
        <end position="274"/>
    </location>
</feature>
<sequence>MERFEQRNLLAGPEFEAVDFLVNLEISNLSSANHQTVLLRLEPVRDGADNTLRLSARQISDVSNDEYLAASDLSDQRGVLLRSAMVDAILTDDLFGAAIDAEFSSGSHDPITIAVDRGNGDVEYFHYPDDTDHQLSPAEVIPTPVMPTLAHVPPIDPFSIDDEADRRDVTEPALETVIPKSFKTVSNPEPHAGSDATIDRLTDQLPGEGEVIRLATTSAWVASQSDWMDGQLQSDSEYIVTSIQRVSSSAVDAETGTEDDQPTGPSETGIVDSNTRPHDVSATGVLDARQPEPPLFAAITSLEVALVFEIGAFPDVQTTDFATLSQWDRPTDQGVAETTLPHAASAAVALQPSSTTDISASRFPVRKLAAAPVVLILAGAVWTKLRSRTPNADISTAPNHKLKLTTLKQR</sequence>
<feature type="region of interest" description="Disordered" evidence="1">
    <location>
        <begin position="248"/>
        <end position="280"/>
    </location>
</feature>
<evidence type="ECO:0000313" key="2">
    <source>
        <dbReference type="EMBL" id="QDV86851.1"/>
    </source>
</evidence>
<dbReference type="EMBL" id="CP036432">
    <property type="protein sequence ID" value="QDV86851.1"/>
    <property type="molecule type" value="Genomic_DNA"/>
</dbReference>
<name>A0ABX5Y1Q3_9BACT</name>
<accession>A0ABX5Y1Q3</accession>
<proteinExistence type="predicted"/>
<evidence type="ECO:0000256" key="1">
    <source>
        <dbReference type="SAM" id="MobiDB-lite"/>
    </source>
</evidence>